<dbReference type="PANTHER" id="PTHR11102">
    <property type="entry name" value="SEL-1-LIKE PROTEIN"/>
    <property type="match status" value="1"/>
</dbReference>
<feature type="transmembrane region" description="Helical" evidence="3">
    <location>
        <begin position="713"/>
        <end position="730"/>
    </location>
</feature>
<dbReference type="PANTHER" id="PTHR11102:SF147">
    <property type="entry name" value="SEL1L ADAPTOR SUBUNIT OF ERAD E3 UBIQUITIN LIGASE"/>
    <property type="match status" value="1"/>
</dbReference>
<dbReference type="SMART" id="SM00671">
    <property type="entry name" value="SEL1"/>
    <property type="match status" value="11"/>
</dbReference>
<dbReference type="eggNOG" id="KOG1550">
    <property type="taxonomic scope" value="Eukaryota"/>
</dbReference>
<keyword evidence="3" id="KW-1133">Transmembrane helix</keyword>
<dbReference type="OrthoDB" id="27934at2759"/>
<dbReference type="InterPro" id="IPR011990">
    <property type="entry name" value="TPR-like_helical_dom_sf"/>
</dbReference>
<evidence type="ECO:0000256" key="2">
    <source>
        <dbReference type="SAM" id="MobiDB-lite"/>
    </source>
</evidence>
<feature type="chain" id="PRO_5045020595" evidence="4">
    <location>
        <begin position="21"/>
        <end position="846"/>
    </location>
</feature>
<feature type="compositionally biased region" description="Basic and acidic residues" evidence="2">
    <location>
        <begin position="39"/>
        <end position="52"/>
    </location>
</feature>
<protein>
    <submittedName>
        <fullName evidence="6 7">Protein sel-1 homolog 1</fullName>
    </submittedName>
</protein>
<organism evidence="5 6">
    <name type="scientific">Musca domestica</name>
    <name type="common">House fly</name>
    <dbReference type="NCBI Taxonomy" id="7370"/>
    <lineage>
        <taxon>Eukaryota</taxon>
        <taxon>Metazoa</taxon>
        <taxon>Ecdysozoa</taxon>
        <taxon>Arthropoda</taxon>
        <taxon>Hexapoda</taxon>
        <taxon>Insecta</taxon>
        <taxon>Pterygota</taxon>
        <taxon>Neoptera</taxon>
        <taxon>Endopterygota</taxon>
        <taxon>Diptera</taxon>
        <taxon>Brachycera</taxon>
        <taxon>Muscomorpha</taxon>
        <taxon>Muscoidea</taxon>
        <taxon>Muscidae</taxon>
        <taxon>Musca</taxon>
    </lineage>
</organism>
<evidence type="ECO:0000313" key="6">
    <source>
        <dbReference type="RefSeq" id="XP_005184573.2"/>
    </source>
</evidence>
<feature type="compositionally biased region" description="Low complexity" evidence="2">
    <location>
        <begin position="739"/>
        <end position="761"/>
    </location>
</feature>
<sequence>MKLGLIAIAAILLIVQTSQWETATAELQGPEVVSPSVDATEKSSSNKDKEDGDSSSTNKLDRETPESVGRGEASDVPSNLRKASKYIDDQMEAAKAAAQIAANIQGSEADGKNKLLKFAIFERLWSEEVVRKKLQEEILLLEARQQPQEVLDPTPEQVEAESMYENAMEMLSKPNSDKRVAFTLIRKAAEMKHSKARAELAWAKVLGHYMDFDFEYAATEFDELAKEGLPEANMGLAFLYSVGVGGKNVSQPLALIHLTLAALGDHTYAQMALGYRYSFGINVPASCEKSLTYYKKVAKKVAQKVTFSSGPLVHRVRLLDELENPGSQETEIVDYYQLLADKGDVQSQVGLGQLYYQGGKAIQQDHQKALEYFTLAANAGNAIGYAFLGKLYLEGSEHIKADNETAFKYFSKAANLGDPVGQSGLGLMYLKGLGVPKDPLKALNYFTMAADQGWVDGQLMLGNMYFTGNGVKADFKLALKYFNLASQSGHVLAYYNLGFMHAYGIGMLRSCPAAVEFFKNVAERGRWSTNLMHAYSDYKNYRINEAYMQYALLAELGYEVAQSNAAFLLDRGDVSIFHDRNEELIRAFYYWKRAASQGYSAAQVKLGDYYYYGWGTNVDFETAAALYRKASEQQYNAQAMFNLGYMHEKGLGMKKDWHLAKRLYDLAAVTNADAKVPVAIALLKLQLLAKMESIKESPYKFIFYLDENIAANWDLYMITILTLLLGFIMYTRRTHEQRQQNQADNNQAQAQPDANANPVNNENIVPNGANDNEIATTASVTTTDTAVASSATTSTSSSTLNTTTSSSTPLSTTASSTTTTTTTNTSPKATASLPSASSNSTADPTE</sequence>
<dbReference type="Proteomes" id="UP001652621">
    <property type="component" value="Unplaced"/>
</dbReference>
<dbReference type="InterPro" id="IPR050767">
    <property type="entry name" value="Sel1_AlgK"/>
</dbReference>
<evidence type="ECO:0000256" key="1">
    <source>
        <dbReference type="ARBA" id="ARBA00038101"/>
    </source>
</evidence>
<feature type="signal peptide" evidence="4">
    <location>
        <begin position="1"/>
        <end position="20"/>
    </location>
</feature>
<keyword evidence="5" id="KW-1185">Reference proteome</keyword>
<comment type="similarity">
    <text evidence="1">Belongs to the sel-1 family.</text>
</comment>
<dbReference type="RefSeq" id="XP_005184573.2">
    <property type="nucleotide sequence ID" value="XM_005184516.4"/>
</dbReference>
<evidence type="ECO:0000256" key="3">
    <source>
        <dbReference type="SAM" id="Phobius"/>
    </source>
</evidence>
<gene>
    <name evidence="6 7 8" type="primary">LOC101892564</name>
</gene>
<name>A0A9J7I361_MUSDO</name>
<dbReference type="VEuPathDB" id="VectorBase:MDOA013701"/>
<keyword evidence="3" id="KW-0812">Transmembrane</keyword>
<evidence type="ECO:0000313" key="5">
    <source>
        <dbReference type="Proteomes" id="UP001652621"/>
    </source>
</evidence>
<keyword evidence="4" id="KW-0732">Signal</keyword>
<evidence type="ECO:0000256" key="4">
    <source>
        <dbReference type="SAM" id="SignalP"/>
    </source>
</evidence>
<dbReference type="RefSeq" id="XP_058983916.1">
    <property type="nucleotide sequence ID" value="XM_059127933.1"/>
</dbReference>
<evidence type="ECO:0000313" key="8">
    <source>
        <dbReference type="RefSeq" id="XP_058983916.1"/>
    </source>
</evidence>
<accession>A0A9J7I361</accession>
<dbReference type="Pfam" id="PF08238">
    <property type="entry name" value="Sel1"/>
    <property type="match status" value="10"/>
</dbReference>
<feature type="region of interest" description="Disordered" evidence="2">
    <location>
        <begin position="789"/>
        <end position="846"/>
    </location>
</feature>
<dbReference type="InterPro" id="IPR006597">
    <property type="entry name" value="Sel1-like"/>
</dbReference>
<evidence type="ECO:0000313" key="7">
    <source>
        <dbReference type="RefSeq" id="XP_019892662.2"/>
    </source>
</evidence>
<reference evidence="6 7" key="1">
    <citation type="submission" date="2025-05" db="UniProtKB">
        <authorList>
            <consortium name="RefSeq"/>
        </authorList>
    </citation>
    <scope>IDENTIFICATION</scope>
    <source>
        <strain evidence="6 7">Aabys</strain>
        <tissue evidence="6 7">Whole body</tissue>
    </source>
</reference>
<feature type="compositionally biased region" description="Low complexity" evidence="2">
    <location>
        <begin position="789"/>
        <end position="832"/>
    </location>
</feature>
<dbReference type="Gene3D" id="1.25.40.10">
    <property type="entry name" value="Tetratricopeptide repeat domain"/>
    <property type="match status" value="2"/>
</dbReference>
<dbReference type="VEuPathDB" id="VectorBase:MDOMA2_014906"/>
<feature type="compositionally biased region" description="Polar residues" evidence="2">
    <location>
        <begin position="833"/>
        <end position="846"/>
    </location>
</feature>
<feature type="region of interest" description="Disordered" evidence="2">
    <location>
        <begin position="738"/>
        <end position="770"/>
    </location>
</feature>
<dbReference type="RefSeq" id="XP_019892662.2">
    <property type="nucleotide sequence ID" value="XM_020037103.2"/>
</dbReference>
<proteinExistence type="inferred from homology"/>
<dbReference type="STRING" id="7370.A0A1I8NC66"/>
<keyword evidence="3" id="KW-0472">Membrane</keyword>
<feature type="region of interest" description="Disordered" evidence="2">
    <location>
        <begin position="26"/>
        <end position="79"/>
    </location>
</feature>
<dbReference type="SUPFAM" id="SSF81901">
    <property type="entry name" value="HCP-like"/>
    <property type="match status" value="4"/>
</dbReference>
<dbReference type="GeneID" id="101892564"/>